<dbReference type="InterPro" id="IPR043502">
    <property type="entry name" value="DNA/RNA_pol_sf"/>
</dbReference>
<dbReference type="InterPro" id="IPR041588">
    <property type="entry name" value="Integrase_H2C2"/>
</dbReference>
<dbReference type="FunFam" id="1.10.340.70:FF:000001">
    <property type="entry name" value="Retrovirus-related Pol polyprotein from transposon gypsy-like Protein"/>
    <property type="match status" value="1"/>
</dbReference>
<dbReference type="GO" id="GO:0003723">
    <property type="term" value="F:RNA binding"/>
    <property type="evidence" value="ECO:0007669"/>
    <property type="project" value="UniProtKB-KW"/>
</dbReference>
<dbReference type="InterPro" id="IPR043128">
    <property type="entry name" value="Rev_trsase/Diguanyl_cyclase"/>
</dbReference>
<evidence type="ECO:0000313" key="4">
    <source>
        <dbReference type="EMBL" id="OJA10437.1"/>
    </source>
</evidence>
<dbReference type="PANTHER" id="PTHR37984:SF5">
    <property type="entry name" value="PROTEIN NYNRIN-LIKE"/>
    <property type="match status" value="1"/>
</dbReference>
<dbReference type="InterPro" id="IPR012337">
    <property type="entry name" value="RNaseH-like_sf"/>
</dbReference>
<dbReference type="GO" id="GO:0005634">
    <property type="term" value="C:nucleus"/>
    <property type="evidence" value="ECO:0007669"/>
    <property type="project" value="UniProtKB-ARBA"/>
</dbReference>
<sequence length="481" mass="54333">MAGTVHNWVKDYAAITRPLTNLTCNTVPFIWDDIAQKAMNSLKDAVINSPAIRPIDYSSPNEVILTVKIELYGLFRTLKATKVWTIGVKNLTVEVDAKYIKGMIGNPDIQPNAAINRWIAGISMFDFKLKHVPGAKHAAPDGLSCQRHVPDDDDDEEDSEDVEEWVDEVLGCSVWIRQGVEAGIVKLSQEQVTPLVLTVAATQEPSDITIPLDDTTVQRDADLQMIITLLDTLSLPDDTSDSEHTRILKKATQFFFCGSRLWRKNPAGHHQLVVFGSDRLRLLQETHDKLGHKGFYSTHRNLADRFWWPSLDKDLAWYLKTCHQCQIRSVERVVIPPTVAIPAPLFRKAYTDSMHMPTSHGYSYIVQARCSLSAWPEFHMLRTETARTLGAFIFEEILCRWGGLEEIVTDNGTPFIAALDWLATKYHIHHICISAYNSKANGIVERSHRTIRDSLVKACNGDITQWPLLAPHVFWADRVTT</sequence>
<organism evidence="4 5">
    <name type="scientific">Rhizopogon vesiculosus</name>
    <dbReference type="NCBI Taxonomy" id="180088"/>
    <lineage>
        <taxon>Eukaryota</taxon>
        <taxon>Fungi</taxon>
        <taxon>Dikarya</taxon>
        <taxon>Basidiomycota</taxon>
        <taxon>Agaricomycotina</taxon>
        <taxon>Agaricomycetes</taxon>
        <taxon>Agaricomycetidae</taxon>
        <taxon>Boletales</taxon>
        <taxon>Suillineae</taxon>
        <taxon>Rhizopogonaceae</taxon>
        <taxon>Rhizopogon</taxon>
    </lineage>
</organism>
<feature type="compositionally biased region" description="Acidic residues" evidence="2">
    <location>
        <begin position="151"/>
        <end position="160"/>
    </location>
</feature>
<dbReference type="Gene3D" id="1.10.340.70">
    <property type="match status" value="1"/>
</dbReference>
<evidence type="ECO:0000313" key="5">
    <source>
        <dbReference type="Proteomes" id="UP000183567"/>
    </source>
</evidence>
<accession>A0A1J8PNE2</accession>
<keyword evidence="5" id="KW-1185">Reference proteome</keyword>
<dbReference type="Pfam" id="PF17921">
    <property type="entry name" value="Integrase_H2C2"/>
    <property type="match status" value="1"/>
</dbReference>
<protein>
    <recommendedName>
        <fullName evidence="3">Integrase catalytic domain-containing protein</fullName>
    </recommendedName>
</protein>
<dbReference type="GO" id="GO:0015074">
    <property type="term" value="P:DNA integration"/>
    <property type="evidence" value="ECO:0007669"/>
    <property type="project" value="InterPro"/>
</dbReference>
<evidence type="ECO:0000256" key="1">
    <source>
        <dbReference type="ARBA" id="ARBA00022884"/>
    </source>
</evidence>
<dbReference type="InterPro" id="IPR036397">
    <property type="entry name" value="RNaseH_sf"/>
</dbReference>
<proteinExistence type="predicted"/>
<reference evidence="4 5" key="1">
    <citation type="submission" date="2016-03" db="EMBL/GenBank/DDBJ databases">
        <title>Comparative genomics of the ectomycorrhizal sister species Rhizopogon vinicolor and Rhizopogon vesiculosus (Basidiomycota: Boletales) reveals a divergence of the mating type B locus.</title>
        <authorList>
            <person name="Mujic A.B."/>
            <person name="Kuo A."/>
            <person name="Tritt A."/>
            <person name="Lipzen A."/>
            <person name="Chen C."/>
            <person name="Johnson J."/>
            <person name="Sharma A."/>
            <person name="Barry K."/>
            <person name="Grigoriev I.V."/>
            <person name="Spatafora J.W."/>
        </authorList>
    </citation>
    <scope>NUCLEOTIDE SEQUENCE [LARGE SCALE GENOMIC DNA]</scope>
    <source>
        <strain evidence="4 5">AM-OR11-056</strain>
    </source>
</reference>
<dbReference type="SUPFAM" id="SSF53098">
    <property type="entry name" value="Ribonuclease H-like"/>
    <property type="match status" value="1"/>
</dbReference>
<dbReference type="STRING" id="180088.A0A1J8PNE2"/>
<feature type="region of interest" description="Disordered" evidence="2">
    <location>
        <begin position="137"/>
        <end position="160"/>
    </location>
</feature>
<evidence type="ECO:0000259" key="3">
    <source>
        <dbReference type="PROSITE" id="PS50994"/>
    </source>
</evidence>
<dbReference type="EMBL" id="LVVM01005477">
    <property type="protein sequence ID" value="OJA10437.1"/>
    <property type="molecule type" value="Genomic_DNA"/>
</dbReference>
<dbReference type="PANTHER" id="PTHR37984">
    <property type="entry name" value="PROTEIN CBG26694"/>
    <property type="match status" value="1"/>
</dbReference>
<dbReference type="SUPFAM" id="SSF56672">
    <property type="entry name" value="DNA/RNA polymerases"/>
    <property type="match status" value="1"/>
</dbReference>
<dbReference type="Gene3D" id="3.30.420.10">
    <property type="entry name" value="Ribonuclease H-like superfamily/Ribonuclease H"/>
    <property type="match status" value="1"/>
</dbReference>
<dbReference type="InterPro" id="IPR001584">
    <property type="entry name" value="Integrase_cat-core"/>
</dbReference>
<dbReference type="Gene3D" id="3.30.70.270">
    <property type="match status" value="1"/>
</dbReference>
<dbReference type="InterPro" id="IPR050951">
    <property type="entry name" value="Retrovirus_Pol_polyprotein"/>
</dbReference>
<name>A0A1J8PNE2_9AGAM</name>
<dbReference type="AlphaFoldDB" id="A0A1J8PNE2"/>
<feature type="non-terminal residue" evidence="4">
    <location>
        <position position="481"/>
    </location>
</feature>
<evidence type="ECO:0000256" key="2">
    <source>
        <dbReference type="SAM" id="MobiDB-lite"/>
    </source>
</evidence>
<comment type="caution">
    <text evidence="4">The sequence shown here is derived from an EMBL/GenBank/DDBJ whole genome shotgun (WGS) entry which is preliminary data.</text>
</comment>
<dbReference type="PROSITE" id="PS50994">
    <property type="entry name" value="INTEGRASE"/>
    <property type="match status" value="1"/>
</dbReference>
<keyword evidence="1" id="KW-0694">RNA-binding</keyword>
<dbReference type="Proteomes" id="UP000183567">
    <property type="component" value="Unassembled WGS sequence"/>
</dbReference>
<feature type="domain" description="Integrase catalytic" evidence="3">
    <location>
        <begin position="340"/>
        <end position="481"/>
    </location>
</feature>
<gene>
    <name evidence="4" type="ORF">AZE42_06191</name>
</gene>
<dbReference type="OrthoDB" id="2673428at2759"/>